<dbReference type="STRING" id="683125.SAMN05660206_103218"/>
<accession>A0A1I6R9M0</accession>
<dbReference type="AlphaFoldDB" id="A0A1I6R9M0"/>
<reference evidence="1 2" key="1">
    <citation type="submission" date="2016-10" db="EMBL/GenBank/DDBJ databases">
        <authorList>
            <person name="de Groot N.N."/>
        </authorList>
    </citation>
    <scope>NUCLEOTIDE SEQUENCE [LARGE SCALE GENOMIC DNA]</scope>
    <source>
        <strain evidence="1 2">DSM 22789</strain>
    </source>
</reference>
<sequence>MISEQNSTAILRFIFTMVANNYNKRDILSDKQ</sequence>
<keyword evidence="2" id="KW-1185">Reference proteome</keyword>
<proteinExistence type="predicted"/>
<gene>
    <name evidence="1" type="ORF">SAMN05660206_103218</name>
</gene>
<dbReference type="Proteomes" id="UP000198785">
    <property type="component" value="Unassembled WGS sequence"/>
</dbReference>
<name>A0A1I6R9M0_9SPHI</name>
<protein>
    <submittedName>
        <fullName evidence="1">Uncharacterized protein</fullName>
    </submittedName>
</protein>
<evidence type="ECO:0000313" key="1">
    <source>
        <dbReference type="EMBL" id="SFS61208.1"/>
    </source>
</evidence>
<dbReference type="EMBL" id="FOZZ01000003">
    <property type="protein sequence ID" value="SFS61208.1"/>
    <property type="molecule type" value="Genomic_DNA"/>
</dbReference>
<organism evidence="1 2">
    <name type="scientific">Sphingobacterium wenxiniae</name>
    <dbReference type="NCBI Taxonomy" id="683125"/>
    <lineage>
        <taxon>Bacteria</taxon>
        <taxon>Pseudomonadati</taxon>
        <taxon>Bacteroidota</taxon>
        <taxon>Sphingobacteriia</taxon>
        <taxon>Sphingobacteriales</taxon>
        <taxon>Sphingobacteriaceae</taxon>
        <taxon>Sphingobacterium</taxon>
    </lineage>
</organism>
<evidence type="ECO:0000313" key="2">
    <source>
        <dbReference type="Proteomes" id="UP000198785"/>
    </source>
</evidence>